<organism evidence="9 10">
    <name type="scientific">Cryptotermes secundus</name>
    <dbReference type="NCBI Taxonomy" id="105785"/>
    <lineage>
        <taxon>Eukaryota</taxon>
        <taxon>Metazoa</taxon>
        <taxon>Ecdysozoa</taxon>
        <taxon>Arthropoda</taxon>
        <taxon>Hexapoda</taxon>
        <taxon>Insecta</taxon>
        <taxon>Pterygota</taxon>
        <taxon>Neoptera</taxon>
        <taxon>Polyneoptera</taxon>
        <taxon>Dictyoptera</taxon>
        <taxon>Blattodea</taxon>
        <taxon>Blattoidea</taxon>
        <taxon>Termitoidae</taxon>
        <taxon>Kalotermitidae</taxon>
        <taxon>Cryptotermitinae</taxon>
        <taxon>Cryptotermes</taxon>
    </lineage>
</organism>
<dbReference type="GO" id="GO:0004518">
    <property type="term" value="F:nuclease activity"/>
    <property type="evidence" value="ECO:0007669"/>
    <property type="project" value="UniProtKB-KW"/>
</dbReference>
<dbReference type="GO" id="GO:0046872">
    <property type="term" value="F:metal ion binding"/>
    <property type="evidence" value="ECO:0007669"/>
    <property type="project" value="UniProtKB-KW"/>
</dbReference>
<dbReference type="GO" id="GO:0005634">
    <property type="term" value="C:nucleus"/>
    <property type="evidence" value="ECO:0007669"/>
    <property type="project" value="UniProtKB-SubCell"/>
</dbReference>
<dbReference type="OrthoDB" id="2570778at2759"/>
<keyword evidence="10" id="KW-1185">Reference proteome</keyword>
<evidence type="ECO:0000256" key="2">
    <source>
        <dbReference type="ARBA" id="ARBA00004123"/>
    </source>
</evidence>
<comment type="subcellular location">
    <subcellularLocation>
        <location evidence="2">Nucleus</location>
    </subcellularLocation>
</comment>
<reference evidence="9 10" key="1">
    <citation type="submission" date="2017-12" db="EMBL/GenBank/DDBJ databases">
        <title>Hemimetabolous genomes reveal molecular basis of termite eusociality.</title>
        <authorList>
            <person name="Harrison M.C."/>
            <person name="Jongepier E."/>
            <person name="Robertson H.M."/>
            <person name="Arning N."/>
            <person name="Bitard-Feildel T."/>
            <person name="Chao H."/>
            <person name="Childers C.P."/>
            <person name="Dinh H."/>
            <person name="Doddapaneni H."/>
            <person name="Dugan S."/>
            <person name="Gowin J."/>
            <person name="Greiner C."/>
            <person name="Han Y."/>
            <person name="Hu H."/>
            <person name="Hughes D.S.T."/>
            <person name="Huylmans A.-K."/>
            <person name="Kemena C."/>
            <person name="Kremer L.P.M."/>
            <person name="Lee S.L."/>
            <person name="Lopez-Ezquerra A."/>
            <person name="Mallet L."/>
            <person name="Monroy-Kuhn J.M."/>
            <person name="Moser A."/>
            <person name="Murali S.C."/>
            <person name="Muzny D.M."/>
            <person name="Otani S."/>
            <person name="Piulachs M.-D."/>
            <person name="Poelchau M."/>
            <person name="Qu J."/>
            <person name="Schaub F."/>
            <person name="Wada-Katsumata A."/>
            <person name="Worley K.C."/>
            <person name="Xie Q."/>
            <person name="Ylla G."/>
            <person name="Poulsen M."/>
            <person name="Gibbs R.A."/>
            <person name="Schal C."/>
            <person name="Richards S."/>
            <person name="Belles X."/>
            <person name="Korb J."/>
            <person name="Bornberg-Bauer E."/>
        </authorList>
    </citation>
    <scope>NUCLEOTIDE SEQUENCE [LARGE SCALE GENOMIC DNA]</scope>
    <source>
        <tissue evidence="9">Whole body</tissue>
    </source>
</reference>
<dbReference type="Pfam" id="PF13359">
    <property type="entry name" value="DDE_Tnp_4"/>
    <property type="match status" value="1"/>
</dbReference>
<comment type="caution">
    <text evidence="9">The sequence shown here is derived from an EMBL/GenBank/DDBJ whole genome shotgun (WGS) entry which is preliminary data.</text>
</comment>
<evidence type="ECO:0000256" key="6">
    <source>
        <dbReference type="ARBA" id="ARBA00022801"/>
    </source>
</evidence>
<comment type="similarity">
    <text evidence="3">Belongs to the HARBI1 family.</text>
</comment>
<keyword evidence="7" id="KW-0539">Nucleus</keyword>
<evidence type="ECO:0000256" key="4">
    <source>
        <dbReference type="ARBA" id="ARBA00022722"/>
    </source>
</evidence>
<dbReference type="InterPro" id="IPR045249">
    <property type="entry name" value="HARBI1-like"/>
</dbReference>
<accession>A0A2J7PTH5</accession>
<keyword evidence="6" id="KW-0378">Hydrolase</keyword>
<dbReference type="GO" id="GO:0016787">
    <property type="term" value="F:hydrolase activity"/>
    <property type="evidence" value="ECO:0007669"/>
    <property type="project" value="UniProtKB-KW"/>
</dbReference>
<feature type="domain" description="DDE Tnp4" evidence="8">
    <location>
        <begin position="84"/>
        <end position="244"/>
    </location>
</feature>
<evidence type="ECO:0000256" key="1">
    <source>
        <dbReference type="ARBA" id="ARBA00001968"/>
    </source>
</evidence>
<name>A0A2J7PTH5_9NEOP</name>
<dbReference type="PANTHER" id="PTHR22930:SF269">
    <property type="entry name" value="NUCLEASE HARBI1-LIKE PROTEIN"/>
    <property type="match status" value="1"/>
</dbReference>
<gene>
    <name evidence="9" type="ORF">B7P43_G01085</name>
</gene>
<evidence type="ECO:0000313" key="9">
    <source>
        <dbReference type="EMBL" id="PNF19632.1"/>
    </source>
</evidence>
<dbReference type="InParanoid" id="A0A2J7PTH5"/>
<dbReference type="EMBL" id="NEVH01021572">
    <property type="protein sequence ID" value="PNF19632.1"/>
    <property type="molecule type" value="Genomic_DNA"/>
</dbReference>
<evidence type="ECO:0000256" key="5">
    <source>
        <dbReference type="ARBA" id="ARBA00022723"/>
    </source>
</evidence>
<dbReference type="AlphaFoldDB" id="A0A2J7PTH5"/>
<dbReference type="InterPro" id="IPR027806">
    <property type="entry name" value="HARBI1_dom"/>
</dbReference>
<evidence type="ECO:0000256" key="7">
    <source>
        <dbReference type="ARBA" id="ARBA00023242"/>
    </source>
</evidence>
<dbReference type="STRING" id="105785.A0A2J7PTH5"/>
<proteinExistence type="inferred from homology"/>
<evidence type="ECO:0000313" key="10">
    <source>
        <dbReference type="Proteomes" id="UP000235965"/>
    </source>
</evidence>
<dbReference type="Proteomes" id="UP000235965">
    <property type="component" value="Unassembled WGS sequence"/>
</dbReference>
<dbReference type="PANTHER" id="PTHR22930">
    <property type="match status" value="1"/>
</dbReference>
<protein>
    <recommendedName>
        <fullName evidence="8">DDE Tnp4 domain-containing protein</fullName>
    </recommendedName>
</protein>
<sequence>MKISHRNFIDFLYRYLGTGGTFTSIAAYFARGESTVGHIVAETSKAIWETLKETDMHVPTRDQWGATAERFESLWNLPNCIGAIDGKHVRIKKFANTGSTNFNYKSYHSIVLMACCDADGIFTMIETGYAGRNSDGGIFRASAIKHWILNNRLDIPPASPLKYDNSDSPFPYYFVANEAFPLARYMMRPYPQRIFNYKLSRGRKTIECAFGMACEKFAVLNGPIRIRDPKYMNFVIKAVCVLHNYVRKREGLQYMPTDEFTGSEVDSSVVQPQPQNMTIHINSPATALRSYLANYFLTPLASLPWQWKFCL</sequence>
<keyword evidence="4" id="KW-0540">Nuclease</keyword>
<evidence type="ECO:0000256" key="3">
    <source>
        <dbReference type="ARBA" id="ARBA00006958"/>
    </source>
</evidence>
<comment type="cofactor">
    <cofactor evidence="1">
        <name>a divalent metal cation</name>
        <dbReference type="ChEBI" id="CHEBI:60240"/>
    </cofactor>
</comment>
<evidence type="ECO:0000259" key="8">
    <source>
        <dbReference type="Pfam" id="PF13359"/>
    </source>
</evidence>
<keyword evidence="5" id="KW-0479">Metal-binding</keyword>